<dbReference type="PANTHER" id="PTHR33133">
    <property type="entry name" value="OS08G0107100 PROTEIN-RELATED"/>
    <property type="match status" value="1"/>
</dbReference>
<keyword evidence="2" id="KW-0812">Transmembrane</keyword>
<feature type="transmembrane region" description="Helical" evidence="2">
    <location>
        <begin position="173"/>
        <end position="203"/>
    </location>
</feature>
<evidence type="ECO:0000313" key="5">
    <source>
        <dbReference type="Proteomes" id="UP001174050"/>
    </source>
</evidence>
<feature type="compositionally biased region" description="Pro residues" evidence="1">
    <location>
        <begin position="10"/>
        <end position="23"/>
    </location>
</feature>
<dbReference type="Pfam" id="PF25231">
    <property type="entry name" value="DUF7847"/>
    <property type="match status" value="1"/>
</dbReference>
<dbReference type="EMBL" id="JAUEPL010000017">
    <property type="protein sequence ID" value="MDN3295129.1"/>
    <property type="molecule type" value="Genomic_DNA"/>
</dbReference>
<dbReference type="Proteomes" id="UP001174050">
    <property type="component" value="Unassembled WGS sequence"/>
</dbReference>
<feature type="transmembrane region" description="Helical" evidence="2">
    <location>
        <begin position="114"/>
        <end position="133"/>
    </location>
</feature>
<feature type="region of interest" description="Disordered" evidence="1">
    <location>
        <begin position="1"/>
        <end position="23"/>
    </location>
</feature>
<sequence length="381" mass="40022">MTQHMGWEQPAPPPPGMYGWSPSPPPPKPGVIPLAPLSVGDIIGGAVATIGRYGKQLLGIAAAVYAVAALFFGGVLALAYVSFKDSVHGMLDRPGEDWSGEALSGDDWSRGVDWLMPLILAFVGVYLFGTLVLQIANAVVYASCPAVLQDAVLGRPTTMGTVWRRAWARVGSVIGSLLLLTLIAAVPTLLMVMSFIALFAWIMTLALDGPGGPGWLLLLAVLGLLATGPVAIWLWVRFTFAPAVAVFEGKGTFAALARSAELVRGSWWRIFGISLLAALIVGMANYLLQLPFSFVGPFVSGGSGDGEPNSETIAVIVTIAAFAVVAQMIGQIIAAVFSQLVTGLLYVDQRIRKENLAVSLAEAAAVTPTDPPVTPYTPQTP</sequence>
<accession>A0ABT7Z6L3</accession>
<evidence type="ECO:0000313" key="4">
    <source>
        <dbReference type="EMBL" id="MDN3295129.1"/>
    </source>
</evidence>
<protein>
    <submittedName>
        <fullName evidence="4">Glycerophosphoryl diester phosphodiesterase membrane domain-containing protein</fullName>
    </submittedName>
</protein>
<feature type="transmembrane region" description="Helical" evidence="2">
    <location>
        <begin position="57"/>
        <end position="83"/>
    </location>
</feature>
<feature type="transmembrane region" description="Helical" evidence="2">
    <location>
        <begin position="267"/>
        <end position="288"/>
    </location>
</feature>
<organism evidence="4 5">
    <name type="scientific">Streptomyces ficellus</name>
    <dbReference type="NCBI Taxonomy" id="1977088"/>
    <lineage>
        <taxon>Bacteria</taxon>
        <taxon>Bacillati</taxon>
        <taxon>Actinomycetota</taxon>
        <taxon>Actinomycetes</taxon>
        <taxon>Kitasatosporales</taxon>
        <taxon>Streptomycetaceae</taxon>
        <taxon>Streptomyces</taxon>
    </lineage>
</organism>
<gene>
    <name evidence="4" type="ORF">QWM81_13900</name>
</gene>
<name>A0ABT7Z6L3_9ACTN</name>
<reference evidence="4" key="1">
    <citation type="submission" date="2023-06" db="EMBL/GenBank/DDBJ databases">
        <title>WGS-Sequencing of Streptomyces ficellus isolate 21 collected from sand in Gara Djebilet Iron Mine in Algeria.</title>
        <authorList>
            <person name="Zegers G.P."/>
            <person name="Gomez A."/>
            <person name="Gueddou A."/>
            <person name="Zahara A.F."/>
            <person name="Worth M."/>
            <person name="Sevigny J.L."/>
            <person name="Tisa L."/>
        </authorList>
    </citation>
    <scope>NUCLEOTIDE SEQUENCE</scope>
    <source>
        <strain evidence="4">AS11</strain>
    </source>
</reference>
<keyword evidence="2" id="KW-0472">Membrane</keyword>
<proteinExistence type="predicted"/>
<feature type="transmembrane region" description="Helical" evidence="2">
    <location>
        <begin position="313"/>
        <end position="346"/>
    </location>
</feature>
<keyword evidence="5" id="KW-1185">Reference proteome</keyword>
<evidence type="ECO:0000259" key="3">
    <source>
        <dbReference type="Pfam" id="PF25231"/>
    </source>
</evidence>
<evidence type="ECO:0000256" key="1">
    <source>
        <dbReference type="SAM" id="MobiDB-lite"/>
    </source>
</evidence>
<feature type="transmembrane region" description="Helical" evidence="2">
    <location>
        <begin position="215"/>
        <end position="236"/>
    </location>
</feature>
<keyword evidence="2" id="KW-1133">Transmembrane helix</keyword>
<feature type="transmembrane region" description="Helical" evidence="2">
    <location>
        <begin position="30"/>
        <end position="50"/>
    </location>
</feature>
<comment type="caution">
    <text evidence="4">The sequence shown here is derived from an EMBL/GenBank/DDBJ whole genome shotgun (WGS) entry which is preliminary data.</text>
</comment>
<feature type="domain" description="DUF7847" evidence="3">
    <location>
        <begin position="37"/>
        <end position="346"/>
    </location>
</feature>
<dbReference type="PANTHER" id="PTHR33133:SF1">
    <property type="entry name" value="EXPRESSED PROTEIN-RELATED"/>
    <property type="match status" value="1"/>
</dbReference>
<dbReference type="InterPro" id="IPR057169">
    <property type="entry name" value="DUF7847"/>
</dbReference>
<dbReference type="RefSeq" id="WP_290112186.1">
    <property type="nucleotide sequence ID" value="NZ_JAUEPL010000017.1"/>
</dbReference>
<evidence type="ECO:0000256" key="2">
    <source>
        <dbReference type="SAM" id="Phobius"/>
    </source>
</evidence>